<dbReference type="SUPFAM" id="SSF53335">
    <property type="entry name" value="S-adenosyl-L-methionine-dependent methyltransferases"/>
    <property type="match status" value="1"/>
</dbReference>
<accession>A0A3B1BNW4</accession>
<proteinExistence type="predicted"/>
<dbReference type="InterPro" id="IPR029063">
    <property type="entry name" value="SAM-dependent_MTases_sf"/>
</dbReference>
<evidence type="ECO:0008006" key="2">
    <source>
        <dbReference type="Google" id="ProtNLM"/>
    </source>
</evidence>
<dbReference type="InterPro" id="IPR010342">
    <property type="entry name" value="DUF938"/>
</dbReference>
<reference evidence="1" key="1">
    <citation type="submission" date="2018-06" db="EMBL/GenBank/DDBJ databases">
        <authorList>
            <person name="Zhirakovskaya E."/>
        </authorList>
    </citation>
    <scope>NUCLEOTIDE SEQUENCE</scope>
</reference>
<dbReference type="Pfam" id="PF06080">
    <property type="entry name" value="DUF938"/>
    <property type="match status" value="1"/>
</dbReference>
<dbReference type="Gene3D" id="3.40.50.150">
    <property type="entry name" value="Vaccinia Virus protein VP39"/>
    <property type="match status" value="1"/>
</dbReference>
<dbReference type="PANTHER" id="PTHR20974">
    <property type="entry name" value="UPF0585 PROTEIN CG18661"/>
    <property type="match status" value="1"/>
</dbReference>
<name>A0A3B1BNW4_9ZZZZ</name>
<protein>
    <recommendedName>
        <fullName evidence="2">SAM-dependent methyltransferase</fullName>
    </recommendedName>
</protein>
<evidence type="ECO:0000313" key="1">
    <source>
        <dbReference type="EMBL" id="VAX13514.1"/>
    </source>
</evidence>
<sequence length="201" mass="23048">MKPFAESCEQNKDPILDVLTEQLAHVKCVLEIGSGSGQHAVYFARHLPHLHWQTSDIGDRHAGIQQWIDEAKLDNLGSPLELDVSQAQWPKLEVEAVFSANSVHIMPWTCVEKMFAGVARILQTQGLLCLYGPFNYGGDYTSKSNEEFDYWLKARDPQSGIRDYEKLVELGRQYDLRLVHDYEMPANNRLLVWQKTQVVEF</sequence>
<dbReference type="AlphaFoldDB" id="A0A3B1BNW4"/>
<organism evidence="1">
    <name type="scientific">hydrothermal vent metagenome</name>
    <dbReference type="NCBI Taxonomy" id="652676"/>
    <lineage>
        <taxon>unclassified sequences</taxon>
        <taxon>metagenomes</taxon>
        <taxon>ecological metagenomes</taxon>
    </lineage>
</organism>
<gene>
    <name evidence="1" type="ORF">MNBD_GAMMA24-2151</name>
</gene>
<dbReference type="PANTHER" id="PTHR20974:SF0">
    <property type="entry name" value="UPF0585 PROTEIN CG18661"/>
    <property type="match status" value="1"/>
</dbReference>
<dbReference type="EMBL" id="UOFZ01000120">
    <property type="protein sequence ID" value="VAX13514.1"/>
    <property type="molecule type" value="Genomic_DNA"/>
</dbReference>